<comment type="caution">
    <text evidence="2">The sequence shown here is derived from an EMBL/GenBank/DDBJ whole genome shotgun (WGS) entry which is preliminary data.</text>
</comment>
<keyword evidence="1" id="KW-0812">Transmembrane</keyword>
<reference evidence="2 3" key="1">
    <citation type="journal article" date="2019" name="ISME J.">
        <title>Insights into ecological role of a new deltaproteobacterial order Candidatus Acidulodesulfobacterales by metagenomics and metatranscriptomics.</title>
        <authorList>
            <person name="Tan S."/>
            <person name="Liu J."/>
            <person name="Fang Y."/>
            <person name="Hedlund B.P."/>
            <person name="Lian Z.H."/>
            <person name="Huang L.Y."/>
            <person name="Li J.T."/>
            <person name="Huang L.N."/>
            <person name="Li W.J."/>
            <person name="Jiang H.C."/>
            <person name="Dong H.L."/>
            <person name="Shu W.S."/>
        </authorList>
    </citation>
    <scope>NUCLEOTIDE SEQUENCE [LARGE SCALE GENOMIC DNA]</scope>
    <source>
        <strain evidence="2">AP1</strain>
    </source>
</reference>
<keyword evidence="1" id="KW-1133">Transmembrane helix</keyword>
<feature type="transmembrane region" description="Helical" evidence="1">
    <location>
        <begin position="12"/>
        <end position="31"/>
    </location>
</feature>
<sequence length="428" mass="46553">MTNLCKVNAKGSIALIFLNIFLFVLFAFIVFPNSANASGTITGITPSNTPAESGASGADLNNGLSAGTLPSNNNQNSPGIFKSQNYGVNGSIGADSPFRWWGVNLDLSPFVSQNYSNPISQIDNISDTITGINGQSVVIPYNYSLNNSNFNGNGLALRYHSFNHIISVGDFLPPPISWILFFIPSIKDKYYYSSANFNLSYVNSSNLTMNTTDATITGKMQEVFLRYYWNPIGVDYPISIDNNKITIVPYADLGLGGFADFFYAHNFTSNNPNDLLYVALTNSQAANNKYAQGLYGLGLRYGAGVQVFAKHIVGQVSFHILPYNFKRGFAAPGFLAVNQGASLPSPSMTEHIFDIGVHYNFISNWYVGLNYENDSFHIGSIGQTPVDLSNVNITNGGSTASSTVSADNFYKGGTMTNNYLYLTVGYNF</sequence>
<evidence type="ECO:0000313" key="2">
    <source>
        <dbReference type="EMBL" id="RZD17953.1"/>
    </source>
</evidence>
<evidence type="ECO:0000313" key="3">
    <source>
        <dbReference type="Proteomes" id="UP000319296"/>
    </source>
</evidence>
<dbReference type="EMBL" id="SGBB01000018">
    <property type="protein sequence ID" value="RZD17953.1"/>
    <property type="molecule type" value="Genomic_DNA"/>
</dbReference>
<proteinExistence type="predicted"/>
<name>A0A519BL19_9DELT</name>
<dbReference type="Proteomes" id="UP000319296">
    <property type="component" value="Unassembled WGS sequence"/>
</dbReference>
<keyword evidence="1" id="KW-0472">Membrane</keyword>
<accession>A0A519BL19</accession>
<organism evidence="2 3">
    <name type="scientific">Candidatus Acididesulfobacter diazotrophicus</name>
    <dbReference type="NCBI Taxonomy" id="2597226"/>
    <lineage>
        <taxon>Bacteria</taxon>
        <taxon>Deltaproteobacteria</taxon>
        <taxon>Candidatus Acidulodesulfobacterales</taxon>
        <taxon>Candidatus Acididesulfobacter</taxon>
    </lineage>
</organism>
<protein>
    <submittedName>
        <fullName evidence="2">Uncharacterized protein</fullName>
    </submittedName>
</protein>
<gene>
    <name evidence="2" type="ORF">EVG15_08710</name>
</gene>
<evidence type="ECO:0000256" key="1">
    <source>
        <dbReference type="SAM" id="Phobius"/>
    </source>
</evidence>
<dbReference type="AlphaFoldDB" id="A0A519BL19"/>